<gene>
    <name evidence="4" type="ORF">EC847_11725</name>
</gene>
<dbReference type="Proteomes" id="UP000295530">
    <property type="component" value="Unassembled WGS sequence"/>
</dbReference>
<feature type="transmembrane region" description="Helical" evidence="2">
    <location>
        <begin position="337"/>
        <end position="358"/>
    </location>
</feature>
<evidence type="ECO:0000256" key="1">
    <source>
        <dbReference type="SAM" id="MobiDB-lite"/>
    </source>
</evidence>
<protein>
    <recommendedName>
        <fullName evidence="3">STY4199-like HEPN domain-containing protein</fullName>
    </recommendedName>
</protein>
<accession>A0A4R6E2K7</accession>
<dbReference type="Pfam" id="PF18729">
    <property type="entry name" value="HEPN_STY4199"/>
    <property type="match status" value="1"/>
</dbReference>
<evidence type="ECO:0000256" key="2">
    <source>
        <dbReference type="SAM" id="Phobius"/>
    </source>
</evidence>
<feature type="compositionally biased region" description="Basic and acidic residues" evidence="1">
    <location>
        <begin position="315"/>
        <end position="328"/>
    </location>
</feature>
<feature type="region of interest" description="Disordered" evidence="1">
    <location>
        <begin position="308"/>
        <end position="328"/>
    </location>
</feature>
<dbReference type="OrthoDB" id="6584404at2"/>
<evidence type="ECO:0000313" key="5">
    <source>
        <dbReference type="Proteomes" id="UP000295530"/>
    </source>
</evidence>
<keyword evidence="2" id="KW-1133">Transmembrane helix</keyword>
<keyword evidence="5" id="KW-1185">Reference proteome</keyword>
<keyword evidence="2" id="KW-0812">Transmembrane</keyword>
<dbReference type="AlphaFoldDB" id="A0A4R6E2K7"/>
<organism evidence="4 5">
    <name type="scientific">Scandinavium goeteborgense</name>
    <dbReference type="NCBI Taxonomy" id="1851514"/>
    <lineage>
        <taxon>Bacteria</taxon>
        <taxon>Pseudomonadati</taxon>
        <taxon>Pseudomonadota</taxon>
        <taxon>Gammaproteobacteria</taxon>
        <taxon>Enterobacterales</taxon>
        <taxon>Enterobacteriaceae</taxon>
        <taxon>Scandinavium</taxon>
    </lineage>
</organism>
<proteinExistence type="predicted"/>
<keyword evidence="2" id="KW-0472">Membrane</keyword>
<sequence>MHTASHYSGDQFEHCLSVIRQAASEILSLLNVHGADAKDPRGFLEQLEQARLNLGGWANVARRLNLNDAQISDFTLQLRHLQQVVPVYERGQAVTDNQMIAALRFVAALEFVRQQQPRLKFDSLPGEDGDMHQEQAQRQLRALTLMLKALISQAFPDATRLNDSLKLQFGADSVRRWLANGDTGDILSGMLFSDLALLIVDKKAFARHYSTLFNAASALTFLAEQRVTLHAFLEDCRMMRNAVLAHRPLTTTDMVLLDNYLRQIASPVQRAFEQGRTRVNPASFMAVDSNELHHFWENARSKDRALGGDVSPVRENIEPPKKQAVRSPEDRDQVISTVLWCSVGVAMLVMAFAALWMFNNVAPVESTAQASEALVDAPERETPSPREKLANRGISWDINSLRAAIDRNDTQVTMLFLQGGMTWQLAWTEQAQSFRSDEVLELLLRYRLQMDEPKPCRRFISTLSHAMANGESLTSVRKEYLQAFCATPAVIERQRYNVSQARLRADATPDAQNKKWLTIQSAIYSAIR</sequence>
<evidence type="ECO:0000313" key="4">
    <source>
        <dbReference type="EMBL" id="TDN51554.1"/>
    </source>
</evidence>
<comment type="caution">
    <text evidence="4">The sequence shown here is derived from an EMBL/GenBank/DDBJ whole genome shotgun (WGS) entry which is preliminary data.</text>
</comment>
<feature type="domain" description="STY4199-like HEPN" evidence="3">
    <location>
        <begin position="3"/>
        <end position="281"/>
    </location>
</feature>
<dbReference type="EMBL" id="SNVX01000017">
    <property type="protein sequence ID" value="TDN51554.1"/>
    <property type="molecule type" value="Genomic_DNA"/>
</dbReference>
<dbReference type="InterPro" id="IPR040816">
    <property type="entry name" value="STY4199_HEPN_dom"/>
</dbReference>
<reference evidence="4 5" key="1">
    <citation type="submission" date="2019-03" db="EMBL/GenBank/DDBJ databases">
        <title>Genomic analyses of the natural microbiome of Caenorhabditis elegans.</title>
        <authorList>
            <person name="Samuel B."/>
        </authorList>
    </citation>
    <scope>NUCLEOTIDE SEQUENCE [LARGE SCALE GENOMIC DNA]</scope>
    <source>
        <strain evidence="4 5">BIGb0156</strain>
    </source>
</reference>
<name>A0A4R6E2K7_SCAGO</name>
<dbReference type="RefSeq" id="WP_133462050.1">
    <property type="nucleotide sequence ID" value="NZ_SNVX01000017.1"/>
</dbReference>
<evidence type="ECO:0000259" key="3">
    <source>
        <dbReference type="Pfam" id="PF18729"/>
    </source>
</evidence>